<dbReference type="Gene3D" id="3.30.565.10">
    <property type="entry name" value="Histidine kinase-like ATPase, C-terminal domain"/>
    <property type="match status" value="1"/>
</dbReference>
<dbReference type="Proteomes" id="UP001165085">
    <property type="component" value="Unassembled WGS sequence"/>
</dbReference>
<dbReference type="OrthoDB" id="47930at2759"/>
<dbReference type="SUPFAM" id="SSF55874">
    <property type="entry name" value="ATPase domain of HSP90 chaperone/DNA topoisomerase II/histidine kinase"/>
    <property type="match status" value="1"/>
</dbReference>
<evidence type="ECO:0000313" key="2">
    <source>
        <dbReference type="EMBL" id="GMH87520.1"/>
    </source>
</evidence>
<dbReference type="EMBL" id="BRXY01000330">
    <property type="protein sequence ID" value="GMH87520.1"/>
    <property type="molecule type" value="Genomic_DNA"/>
</dbReference>
<feature type="region of interest" description="Disordered" evidence="1">
    <location>
        <begin position="477"/>
        <end position="534"/>
    </location>
</feature>
<accession>A0A9W7BJW3</accession>
<feature type="region of interest" description="Disordered" evidence="1">
    <location>
        <begin position="255"/>
        <end position="280"/>
    </location>
</feature>
<evidence type="ECO:0000256" key="1">
    <source>
        <dbReference type="SAM" id="MobiDB-lite"/>
    </source>
</evidence>
<reference evidence="3" key="1">
    <citation type="journal article" date="2023" name="Commun. Biol.">
        <title>Genome analysis of Parmales, the sister group of diatoms, reveals the evolutionary specialization of diatoms from phago-mixotrophs to photoautotrophs.</title>
        <authorList>
            <person name="Ban H."/>
            <person name="Sato S."/>
            <person name="Yoshikawa S."/>
            <person name="Yamada K."/>
            <person name="Nakamura Y."/>
            <person name="Ichinomiya M."/>
            <person name="Sato N."/>
            <person name="Blanc-Mathieu R."/>
            <person name="Endo H."/>
            <person name="Kuwata A."/>
            <person name="Ogata H."/>
        </authorList>
    </citation>
    <scope>NUCLEOTIDE SEQUENCE [LARGE SCALE GENOMIC DNA]</scope>
    <source>
        <strain evidence="3">NIES 3701</strain>
    </source>
</reference>
<dbReference type="AlphaFoldDB" id="A0A9W7BJW3"/>
<organism evidence="2 3">
    <name type="scientific">Triparma strigata</name>
    <dbReference type="NCBI Taxonomy" id="1606541"/>
    <lineage>
        <taxon>Eukaryota</taxon>
        <taxon>Sar</taxon>
        <taxon>Stramenopiles</taxon>
        <taxon>Ochrophyta</taxon>
        <taxon>Bolidophyceae</taxon>
        <taxon>Parmales</taxon>
        <taxon>Triparmaceae</taxon>
        <taxon>Triparma</taxon>
    </lineage>
</organism>
<evidence type="ECO:0000313" key="3">
    <source>
        <dbReference type="Proteomes" id="UP001165085"/>
    </source>
</evidence>
<dbReference type="InterPro" id="IPR036890">
    <property type="entry name" value="HATPase_C_sf"/>
</dbReference>
<dbReference type="Pfam" id="PF13589">
    <property type="entry name" value="HATPase_c_3"/>
    <property type="match status" value="1"/>
</dbReference>
<name>A0A9W7BJW3_9STRA</name>
<gene>
    <name evidence="2" type="ORF">TrST_g13297</name>
</gene>
<sequence>MALNAFLTNPGVSGLTPGLTLQTYLKELLDNSVDSKAERVSVSLTSEDSDAFSPWCLTFSDTGSGIRDIPESLGLFVSSKNSSASQATGRFGIGLTVVMLHAWSSFASEVPLPPNPVTIQSRNRRYDVTFNPASDSVIFVPLPLLQDSEYNTIITLPLLPSVVSSGLPEALKFLDNQRYNPSFAELRFSSPDKSFKIQHYGGGGNGGALRILCDHRVRYCCEDEPGGLRENKSRKKFKVKVEMFTGVRDEEFHSEFHSESYSEPHSESHVEPHSEPHSESQVEVDNIQAPSDNRCSSIKIHRILNSSLLLSTPECQSCEILEFARRPWSEFEVRSGEVNGSSFKIWDVESSESGVHDQFEFDGGSEHAPVPIGERLGNVIVIITISGPKETFDFSSLTKCRLTSSSHDCAVGSVVSSCVRGCLRSLRKIDPKLIVSSAERRVNDRKGVHVDLVVNSIVSIVRRSADEGWRSTCYRKFGENGGEEMDEEMREVGDGGSGEGGGEDEDEDDESQEDEEASHISWEEQDDEASFGKRMKEIIRSGFE</sequence>
<evidence type="ECO:0008006" key="4">
    <source>
        <dbReference type="Google" id="ProtNLM"/>
    </source>
</evidence>
<keyword evidence="3" id="KW-1185">Reference proteome</keyword>
<comment type="caution">
    <text evidence="2">The sequence shown here is derived from an EMBL/GenBank/DDBJ whole genome shotgun (WGS) entry which is preliminary data.</text>
</comment>
<protein>
    <recommendedName>
        <fullName evidence="4">Histidine kinase/HSP90-like ATPase domain-containing protein</fullName>
    </recommendedName>
</protein>
<proteinExistence type="predicted"/>
<feature type="compositionally biased region" description="Acidic residues" evidence="1">
    <location>
        <begin position="501"/>
        <end position="516"/>
    </location>
</feature>